<evidence type="ECO:0000313" key="2">
    <source>
        <dbReference type="EMBL" id="MBB6498320.1"/>
    </source>
</evidence>
<evidence type="ECO:0000256" key="1">
    <source>
        <dbReference type="SAM" id="SignalP"/>
    </source>
</evidence>
<feature type="signal peptide" evidence="1">
    <location>
        <begin position="1"/>
        <end position="19"/>
    </location>
</feature>
<dbReference type="AlphaFoldDB" id="A0A7X0MIA3"/>
<evidence type="ECO:0000313" key="3">
    <source>
        <dbReference type="Proteomes" id="UP000521017"/>
    </source>
</evidence>
<organism evidence="2 3">
    <name type="scientific">Pedobacter cryoconitis</name>
    <dbReference type="NCBI Taxonomy" id="188932"/>
    <lineage>
        <taxon>Bacteria</taxon>
        <taxon>Pseudomonadati</taxon>
        <taxon>Bacteroidota</taxon>
        <taxon>Sphingobacteriia</taxon>
        <taxon>Sphingobacteriales</taxon>
        <taxon>Sphingobacteriaceae</taxon>
        <taxon>Pedobacter</taxon>
    </lineage>
</organism>
<dbReference type="RefSeq" id="WP_184622305.1">
    <property type="nucleotide sequence ID" value="NZ_JACHCC010000001.1"/>
</dbReference>
<accession>A0A7X0MIA3</accession>
<gene>
    <name evidence="2" type="ORF">HDF25_000444</name>
</gene>
<protein>
    <recommendedName>
        <fullName evidence="4">VCBS repeat protein</fullName>
    </recommendedName>
</protein>
<dbReference type="Proteomes" id="UP000521017">
    <property type="component" value="Unassembled WGS sequence"/>
</dbReference>
<comment type="caution">
    <text evidence="2">The sequence shown here is derived from an EMBL/GenBank/DDBJ whole genome shotgun (WGS) entry which is preliminary data.</text>
</comment>
<reference evidence="2 3" key="1">
    <citation type="submission" date="2020-08" db="EMBL/GenBank/DDBJ databases">
        <title>Genomic Encyclopedia of Type Strains, Phase IV (KMG-V): Genome sequencing to study the core and pangenomes of soil and plant-associated prokaryotes.</title>
        <authorList>
            <person name="Whitman W."/>
        </authorList>
    </citation>
    <scope>NUCLEOTIDE SEQUENCE [LARGE SCALE GENOMIC DNA]</scope>
    <source>
        <strain evidence="2 3">M2T3</strain>
    </source>
</reference>
<feature type="chain" id="PRO_5031507329" description="VCBS repeat protein" evidence="1">
    <location>
        <begin position="20"/>
        <end position="697"/>
    </location>
</feature>
<sequence length="697" mass="79257">MRYLTVFLLSCLSYFTALAQVPQSGLYKLNTQRNNYFGASHYAEQFRPIDDFMSMQIIPHREVTAYGLTYAIVAVNKTHTTAKIAFLKDTVTEKGKQIFAATTKNPPADYSYTKGPWFSQLFAIKDGKLTPSDDFDNYFPGRIDLTGKWFFGQNDYDLFGIYKDPKIEDKTYRDTISGNYRSGKNYIFEQSFFNYMGKSTTPYVDLLFNENKPKIPLYAQPNSKALIKNYFEKGEYIAVSNAASEEWYAVDKIEVCKDNHKYYSTDYGMIAGTTYPNTISGWIKLEDLVSSPWVKQKQQTKQFSFDISATTPSPEESAYSSDGGTVDAIRIINKKTGKHQLILNVGAVLRSNQNEVIQVQDCNFDGYPDISLLMQTGGAGPNDTHNFYLYNPQTGDFEYNDELSQFPQIHIDTKNKLISTGWRNGAANHGGETYTYINKQLVKTADWNQAASAGYFVQESKGELIDGQWIEQENRGIDLLTSAAVYNSPDELNKPVETVSKGDYAYITAEKPLFFFAEITTATNHKVKGWIKKETVFPDNWLGYTAQTPLYKFESVKDANSQPVALRVTRLSDQKVIQLITTLNDADTTNNILYVDDYNFDGFPDFSLRASSKDDTENNNLYENYYFYDQTESIFKLDTLLSSLPNVNFDPVAKTISSIETKKTGTTLTSYQKIFKIVNGKYTLFEEKQNPEPTNKK</sequence>
<dbReference type="InterPro" id="IPR058087">
    <property type="entry name" value="XAC2610_dom"/>
</dbReference>
<keyword evidence="1" id="KW-0732">Signal</keyword>
<evidence type="ECO:0008006" key="4">
    <source>
        <dbReference type="Google" id="ProtNLM"/>
    </source>
</evidence>
<name>A0A7X0MIA3_9SPHI</name>
<proteinExistence type="predicted"/>
<dbReference type="NCBIfam" id="NF047539">
    <property type="entry name" value="XAC2610_fam"/>
    <property type="match status" value="2"/>
</dbReference>
<dbReference type="EMBL" id="JACHCC010000001">
    <property type="protein sequence ID" value="MBB6498320.1"/>
    <property type="molecule type" value="Genomic_DNA"/>
</dbReference>